<evidence type="ECO:0000313" key="5">
    <source>
        <dbReference type="Proteomes" id="UP000792457"/>
    </source>
</evidence>
<dbReference type="GO" id="GO:0003729">
    <property type="term" value="F:mRNA binding"/>
    <property type="evidence" value="ECO:0007669"/>
    <property type="project" value="TreeGrafter"/>
</dbReference>
<dbReference type="Gene3D" id="3.90.1180.10">
    <property type="entry name" value="Ribosomal protein L13"/>
    <property type="match status" value="1"/>
</dbReference>
<accession>A0A8K0KUG1</accession>
<name>A0A8K0KUG1_LADFU</name>
<dbReference type="GO" id="GO:0005762">
    <property type="term" value="C:mitochondrial large ribosomal subunit"/>
    <property type="evidence" value="ECO:0007669"/>
    <property type="project" value="TreeGrafter"/>
</dbReference>
<dbReference type="InterPro" id="IPR036899">
    <property type="entry name" value="Ribosomal_uL13_sf"/>
</dbReference>
<protein>
    <recommendedName>
        <fullName evidence="6">39S ribosomal protein L13, mitochondrial</fullName>
    </recommendedName>
</protein>
<keyword evidence="3" id="KW-0687">Ribonucleoprotein</keyword>
<sequence>MPGDEWRRRVYFHHTGYPGGASWTPAWELHEKNSTMVMWKAVYRSMKGNLQRRYTMCRLHLYPEDAPPDILSKVTSQIKTIRPVPKRLDHYPPELVDSFPKLMDWPKDYVLPLPKENK</sequence>
<dbReference type="Pfam" id="PF00572">
    <property type="entry name" value="Ribosomal_L13"/>
    <property type="match status" value="1"/>
</dbReference>
<reference evidence="4" key="1">
    <citation type="submission" date="2013-04" db="EMBL/GenBank/DDBJ databases">
        <authorList>
            <person name="Qu J."/>
            <person name="Murali S.C."/>
            <person name="Bandaranaike D."/>
            <person name="Bellair M."/>
            <person name="Blankenburg K."/>
            <person name="Chao H."/>
            <person name="Dinh H."/>
            <person name="Doddapaneni H."/>
            <person name="Downs B."/>
            <person name="Dugan-Rocha S."/>
            <person name="Elkadiri S."/>
            <person name="Gnanaolivu R.D."/>
            <person name="Hernandez B."/>
            <person name="Javaid M."/>
            <person name="Jayaseelan J.C."/>
            <person name="Lee S."/>
            <person name="Li M."/>
            <person name="Ming W."/>
            <person name="Munidasa M."/>
            <person name="Muniz J."/>
            <person name="Nguyen L."/>
            <person name="Ongeri F."/>
            <person name="Osuji N."/>
            <person name="Pu L.-L."/>
            <person name="Puazo M."/>
            <person name="Qu C."/>
            <person name="Quiroz J."/>
            <person name="Raj R."/>
            <person name="Weissenberger G."/>
            <person name="Xin Y."/>
            <person name="Zou X."/>
            <person name="Han Y."/>
            <person name="Richards S."/>
            <person name="Worley K."/>
            <person name="Muzny D."/>
            <person name="Gibbs R."/>
        </authorList>
    </citation>
    <scope>NUCLEOTIDE SEQUENCE</scope>
    <source>
        <strain evidence="4">Sampled in the wild</strain>
    </source>
</reference>
<dbReference type="Proteomes" id="UP000792457">
    <property type="component" value="Unassembled WGS sequence"/>
</dbReference>
<dbReference type="EMBL" id="KZ310528">
    <property type="protein sequence ID" value="KAG8239966.1"/>
    <property type="molecule type" value="Genomic_DNA"/>
</dbReference>
<evidence type="ECO:0000313" key="4">
    <source>
        <dbReference type="EMBL" id="KAG8239966.1"/>
    </source>
</evidence>
<evidence type="ECO:0000256" key="3">
    <source>
        <dbReference type="ARBA" id="ARBA00023274"/>
    </source>
</evidence>
<dbReference type="GO" id="GO:0017148">
    <property type="term" value="P:negative regulation of translation"/>
    <property type="evidence" value="ECO:0007669"/>
    <property type="project" value="TreeGrafter"/>
</dbReference>
<proteinExistence type="inferred from homology"/>
<dbReference type="PANTHER" id="PTHR11545">
    <property type="entry name" value="RIBOSOMAL PROTEIN L13"/>
    <property type="match status" value="1"/>
</dbReference>
<dbReference type="GO" id="GO:0003735">
    <property type="term" value="F:structural constituent of ribosome"/>
    <property type="evidence" value="ECO:0007669"/>
    <property type="project" value="InterPro"/>
</dbReference>
<dbReference type="PANTHER" id="PTHR11545:SF2">
    <property type="entry name" value="LARGE RIBOSOMAL SUBUNIT PROTEIN UL13M"/>
    <property type="match status" value="1"/>
</dbReference>
<evidence type="ECO:0000256" key="2">
    <source>
        <dbReference type="ARBA" id="ARBA00022980"/>
    </source>
</evidence>
<dbReference type="SUPFAM" id="SSF52161">
    <property type="entry name" value="Ribosomal protein L13"/>
    <property type="match status" value="1"/>
</dbReference>
<gene>
    <name evidence="4" type="ORF">J437_LFUL019552</name>
</gene>
<dbReference type="OrthoDB" id="274622at2759"/>
<dbReference type="InterPro" id="IPR005822">
    <property type="entry name" value="Ribosomal_uL13"/>
</dbReference>
<dbReference type="AlphaFoldDB" id="A0A8K0KUG1"/>
<comment type="caution">
    <text evidence="4">The sequence shown here is derived from an EMBL/GenBank/DDBJ whole genome shotgun (WGS) entry which is preliminary data.</text>
</comment>
<comment type="similarity">
    <text evidence="1">Belongs to the universal ribosomal protein uL13 family.</text>
</comment>
<dbReference type="GO" id="GO:0006412">
    <property type="term" value="P:translation"/>
    <property type="evidence" value="ECO:0007669"/>
    <property type="project" value="InterPro"/>
</dbReference>
<organism evidence="4 5">
    <name type="scientific">Ladona fulva</name>
    <name type="common">Scarce chaser dragonfly</name>
    <name type="synonym">Libellula fulva</name>
    <dbReference type="NCBI Taxonomy" id="123851"/>
    <lineage>
        <taxon>Eukaryota</taxon>
        <taxon>Metazoa</taxon>
        <taxon>Ecdysozoa</taxon>
        <taxon>Arthropoda</taxon>
        <taxon>Hexapoda</taxon>
        <taxon>Insecta</taxon>
        <taxon>Pterygota</taxon>
        <taxon>Palaeoptera</taxon>
        <taxon>Odonata</taxon>
        <taxon>Epiprocta</taxon>
        <taxon>Anisoptera</taxon>
        <taxon>Libelluloidea</taxon>
        <taxon>Libellulidae</taxon>
        <taxon>Ladona</taxon>
    </lineage>
</organism>
<evidence type="ECO:0008006" key="6">
    <source>
        <dbReference type="Google" id="ProtNLM"/>
    </source>
</evidence>
<keyword evidence="2" id="KW-0689">Ribosomal protein</keyword>
<reference evidence="4" key="2">
    <citation type="submission" date="2017-10" db="EMBL/GenBank/DDBJ databases">
        <title>Ladona fulva Genome sequencing and assembly.</title>
        <authorList>
            <person name="Murali S."/>
            <person name="Richards S."/>
            <person name="Bandaranaike D."/>
            <person name="Bellair M."/>
            <person name="Blankenburg K."/>
            <person name="Chao H."/>
            <person name="Dinh H."/>
            <person name="Doddapaneni H."/>
            <person name="Dugan-Rocha S."/>
            <person name="Elkadiri S."/>
            <person name="Gnanaolivu R."/>
            <person name="Hernandez B."/>
            <person name="Skinner E."/>
            <person name="Javaid M."/>
            <person name="Lee S."/>
            <person name="Li M."/>
            <person name="Ming W."/>
            <person name="Munidasa M."/>
            <person name="Muniz J."/>
            <person name="Nguyen L."/>
            <person name="Hughes D."/>
            <person name="Osuji N."/>
            <person name="Pu L.-L."/>
            <person name="Puazo M."/>
            <person name="Qu C."/>
            <person name="Quiroz J."/>
            <person name="Raj R."/>
            <person name="Weissenberger G."/>
            <person name="Xin Y."/>
            <person name="Zou X."/>
            <person name="Han Y."/>
            <person name="Worley K."/>
            <person name="Muzny D."/>
            <person name="Gibbs R."/>
        </authorList>
    </citation>
    <scope>NUCLEOTIDE SEQUENCE</scope>
    <source>
        <strain evidence="4">Sampled in the wild</strain>
    </source>
</reference>
<keyword evidence="5" id="KW-1185">Reference proteome</keyword>
<evidence type="ECO:0000256" key="1">
    <source>
        <dbReference type="ARBA" id="ARBA00006227"/>
    </source>
</evidence>